<dbReference type="GO" id="GO:0003700">
    <property type="term" value="F:DNA-binding transcription factor activity"/>
    <property type="evidence" value="ECO:0007669"/>
    <property type="project" value="InterPro"/>
</dbReference>
<sequence>MAGIGSSRNNEENQQKKNWVWYRNTSNPNTSHNNQQQIWQQQSLDLYPGQINVCDLTTSSRSVTISCQDCGNQAKKGCTHMRCRTCCKSQGLDCPTHVRSTWIPIAKRRERQQQIQTPISNVNGGGGNIPKGYREIDLPATLDSSGLEMGETTFPEEVSSDALFRCVKMSGADDGDGQYAYQTTVGIAGHVFKGILYNQGPENKFMPGTQFYENPPRS</sequence>
<evidence type="ECO:0000256" key="9">
    <source>
        <dbReference type="ARBA" id="ARBA00023242"/>
    </source>
</evidence>
<dbReference type="NCBIfam" id="TIGR01624">
    <property type="entry name" value="LRP1_Cterm"/>
    <property type="match status" value="1"/>
</dbReference>
<evidence type="ECO:0000256" key="1">
    <source>
        <dbReference type="ARBA" id="ARBA00004123"/>
    </source>
</evidence>
<comment type="subcellular location">
    <subcellularLocation>
        <location evidence="1">Nucleus</location>
    </subcellularLocation>
</comment>
<evidence type="ECO:0000313" key="11">
    <source>
        <dbReference type="EMBL" id="CAH2051361.1"/>
    </source>
</evidence>
<protein>
    <submittedName>
        <fullName evidence="11">Uncharacterized protein</fullName>
    </submittedName>
</protein>
<evidence type="ECO:0000256" key="5">
    <source>
        <dbReference type="ARBA" id="ARBA00022833"/>
    </source>
</evidence>
<evidence type="ECO:0000256" key="6">
    <source>
        <dbReference type="ARBA" id="ARBA00023070"/>
    </source>
</evidence>
<keyword evidence="9" id="KW-0539">Nucleus</keyword>
<keyword evidence="5" id="KW-0862">Zinc</keyword>
<name>A0AAU9RXV3_THLAR</name>
<evidence type="ECO:0000256" key="8">
    <source>
        <dbReference type="ARBA" id="ARBA00023159"/>
    </source>
</evidence>
<dbReference type="GO" id="GO:0003677">
    <property type="term" value="F:DNA binding"/>
    <property type="evidence" value="ECO:0007669"/>
    <property type="project" value="UniProtKB-KW"/>
</dbReference>
<dbReference type="GO" id="GO:0009851">
    <property type="term" value="P:auxin biosynthetic process"/>
    <property type="evidence" value="ECO:0007669"/>
    <property type="project" value="UniProtKB-KW"/>
</dbReference>
<keyword evidence="10" id="KW-0927">Auxin signaling pathway</keyword>
<gene>
    <name evidence="11" type="ORF">TAV2_LOCUS11259</name>
</gene>
<organism evidence="11 12">
    <name type="scientific">Thlaspi arvense</name>
    <name type="common">Field penny-cress</name>
    <dbReference type="NCBI Taxonomy" id="13288"/>
    <lineage>
        <taxon>Eukaryota</taxon>
        <taxon>Viridiplantae</taxon>
        <taxon>Streptophyta</taxon>
        <taxon>Embryophyta</taxon>
        <taxon>Tracheophyta</taxon>
        <taxon>Spermatophyta</taxon>
        <taxon>Magnoliopsida</taxon>
        <taxon>eudicotyledons</taxon>
        <taxon>Gunneridae</taxon>
        <taxon>Pentapetalae</taxon>
        <taxon>rosids</taxon>
        <taxon>malvids</taxon>
        <taxon>Brassicales</taxon>
        <taxon>Brassicaceae</taxon>
        <taxon>Thlaspideae</taxon>
        <taxon>Thlaspi</taxon>
    </lineage>
</organism>
<dbReference type="GO" id="GO:0009734">
    <property type="term" value="P:auxin-activated signaling pathway"/>
    <property type="evidence" value="ECO:0007669"/>
    <property type="project" value="UniProtKB-KW"/>
</dbReference>
<comment type="similarity">
    <text evidence="2">Belongs to the SHI protein family.</text>
</comment>
<dbReference type="Pfam" id="PF05142">
    <property type="entry name" value="DUF702"/>
    <property type="match status" value="1"/>
</dbReference>
<keyword evidence="12" id="KW-1185">Reference proteome</keyword>
<dbReference type="GO" id="GO:0045893">
    <property type="term" value="P:positive regulation of DNA-templated transcription"/>
    <property type="evidence" value="ECO:0007669"/>
    <property type="project" value="TreeGrafter"/>
</dbReference>
<dbReference type="NCBIfam" id="TIGR01623">
    <property type="entry name" value="put_zinc_LRP1"/>
    <property type="match status" value="1"/>
</dbReference>
<evidence type="ECO:0000256" key="2">
    <source>
        <dbReference type="ARBA" id="ARBA00006911"/>
    </source>
</evidence>
<evidence type="ECO:0000256" key="4">
    <source>
        <dbReference type="ARBA" id="ARBA00022723"/>
    </source>
</evidence>
<dbReference type="PANTHER" id="PTHR31604">
    <property type="entry name" value="PROTEIN LATERAL ROOT PRIMORDIUM 1"/>
    <property type="match status" value="1"/>
</dbReference>
<dbReference type="InterPro" id="IPR007818">
    <property type="entry name" value="SHI"/>
</dbReference>
<dbReference type="InterPro" id="IPR006510">
    <property type="entry name" value="Znf_LRP1"/>
</dbReference>
<keyword evidence="3" id="KW-0217">Developmental protein</keyword>
<keyword evidence="7" id="KW-0238">DNA-binding</keyword>
<evidence type="ECO:0000256" key="10">
    <source>
        <dbReference type="ARBA" id="ARBA00023294"/>
    </source>
</evidence>
<evidence type="ECO:0000256" key="7">
    <source>
        <dbReference type="ARBA" id="ARBA00023125"/>
    </source>
</evidence>
<dbReference type="GO" id="GO:0046872">
    <property type="term" value="F:metal ion binding"/>
    <property type="evidence" value="ECO:0007669"/>
    <property type="project" value="UniProtKB-KW"/>
</dbReference>
<dbReference type="InterPro" id="IPR006511">
    <property type="entry name" value="SHI_C"/>
</dbReference>
<dbReference type="EMBL" id="OU466859">
    <property type="protein sequence ID" value="CAH2051361.1"/>
    <property type="molecule type" value="Genomic_DNA"/>
</dbReference>
<dbReference type="GO" id="GO:0005634">
    <property type="term" value="C:nucleus"/>
    <property type="evidence" value="ECO:0007669"/>
    <property type="project" value="UniProtKB-SubCell"/>
</dbReference>
<reference evidence="11 12" key="1">
    <citation type="submission" date="2022-03" db="EMBL/GenBank/DDBJ databases">
        <authorList>
            <person name="Nunn A."/>
            <person name="Chopra R."/>
            <person name="Nunn A."/>
            <person name="Contreras Garrido A."/>
        </authorList>
    </citation>
    <scope>NUCLEOTIDE SEQUENCE [LARGE SCALE GENOMIC DNA]</scope>
</reference>
<keyword evidence="8" id="KW-0010">Activator</keyword>
<evidence type="ECO:0000256" key="3">
    <source>
        <dbReference type="ARBA" id="ARBA00022473"/>
    </source>
</evidence>
<accession>A0AAU9RXV3</accession>
<keyword evidence="4" id="KW-0479">Metal-binding</keyword>
<dbReference type="AlphaFoldDB" id="A0AAU9RXV3"/>
<dbReference type="Proteomes" id="UP000836841">
    <property type="component" value="Chromosome 3"/>
</dbReference>
<proteinExistence type="inferred from homology"/>
<keyword evidence="6" id="KW-0073">Auxin biosynthesis</keyword>
<evidence type="ECO:0000313" key="12">
    <source>
        <dbReference type="Proteomes" id="UP000836841"/>
    </source>
</evidence>
<dbReference type="PANTHER" id="PTHR31604:SF26">
    <property type="entry name" value="PROTEIN SHI RELATED SEQUENCE 4"/>
    <property type="match status" value="1"/>
</dbReference>